<evidence type="ECO:0000313" key="6">
    <source>
        <dbReference type="EMBL" id="KAF0739711.1"/>
    </source>
</evidence>
<dbReference type="PANTHER" id="PTHR22754">
    <property type="entry name" value="DISCO-INTERACTING PROTEIN 2 DIP2 -RELATED"/>
    <property type="match status" value="1"/>
</dbReference>
<name>A0A6G0XHZ7_9STRA</name>
<dbReference type="GO" id="GO:0008610">
    <property type="term" value="P:lipid biosynthetic process"/>
    <property type="evidence" value="ECO:0007669"/>
    <property type="project" value="InterPro"/>
</dbReference>
<sequence>MQVDRLKPQSSIFKMEKTLLERLDHWTSHHPDKNLYEFVDDNGRVVDSLTYKDVHARSSNLAKWLVTSPNVSSKGLGLARGERVLLVYPPGLDFIVTFLACLRAGVVAVPVYPPDPRKLRKDIVMFATVCSNTGAKVALTNKSYNYAKKVLDIKQKVTFSERYPWPDLQWVETDTLATATPPHATNIIPPSLDDLAFLQYTSGSTSDPKGVMISHGNLSHNLTLISAALVAGDDSVVVSWLPQYHDMGLIGAYLGVLFTGGHGVYMSPFSFIKNPSLWIRLISLYKATQLQAPNFAYALCSRKFQPSPDQPIDLSSIRHMINGAEPIDGEALDAFYRTFKPLGLRDGVVRPTYGLAEHSVFVCTSSPNVLRVHVDKAALENDGLFQLSDGGSTKEMVGCGVPNSQIDLRIVNPETSEAVAPGTVGEIWIHSRSTTHGYYNQPDLTVHSFEAKIQGEGQTNYMRTGDLGVLYKEELFICGRLKDLVIIRGRNHYPQDLEKTVESFADIRPGCSAAFTFSLQGQEGLGIVAEIRAQTEKPNEALASDIRRAISLEHGVAVSALALITTHSIPKTTSGKISRRRTKLAFLDKTLNEVYRFESQNVDDDAQVIPSEASPPREIVPFASVPRDEVMTFLRTEIGQLLDVPTTTIADTTTLHELGMDSMGLTQLQGIITNRFGLQVPDHVLFGEQTTLPEVYKALQTATLVPPQTPEQGEHQTSYVQDPPTPKSRICCGCIAIR</sequence>
<accession>A0A6G0XHZ7</accession>
<dbReference type="FunFam" id="3.40.50.12780:FF:000013">
    <property type="entry name" value="Long-chain-fatty-acid--AMP ligase FadD32"/>
    <property type="match status" value="1"/>
</dbReference>
<dbReference type="InterPro" id="IPR025110">
    <property type="entry name" value="AMP-bd_C"/>
</dbReference>
<dbReference type="Proteomes" id="UP000481153">
    <property type="component" value="Unassembled WGS sequence"/>
</dbReference>
<evidence type="ECO:0000256" key="2">
    <source>
        <dbReference type="ARBA" id="ARBA00022598"/>
    </source>
</evidence>
<protein>
    <recommendedName>
        <fullName evidence="5">Carrier domain-containing protein</fullName>
    </recommendedName>
</protein>
<gene>
    <name evidence="6" type="ORF">Ae201684_004879</name>
</gene>
<dbReference type="AlphaFoldDB" id="A0A6G0XHZ7"/>
<organism evidence="6 7">
    <name type="scientific">Aphanomyces euteiches</name>
    <dbReference type="NCBI Taxonomy" id="100861"/>
    <lineage>
        <taxon>Eukaryota</taxon>
        <taxon>Sar</taxon>
        <taxon>Stramenopiles</taxon>
        <taxon>Oomycota</taxon>
        <taxon>Saprolegniomycetes</taxon>
        <taxon>Saprolegniales</taxon>
        <taxon>Verrucalvaceae</taxon>
        <taxon>Aphanomyces</taxon>
    </lineage>
</organism>
<dbReference type="InterPro" id="IPR040097">
    <property type="entry name" value="FAAL/FAAC"/>
</dbReference>
<dbReference type="CDD" id="cd05931">
    <property type="entry name" value="FAAL"/>
    <property type="match status" value="1"/>
</dbReference>
<proteinExistence type="inferred from homology"/>
<dbReference type="Pfam" id="PF00550">
    <property type="entry name" value="PP-binding"/>
    <property type="match status" value="1"/>
</dbReference>
<evidence type="ECO:0000256" key="4">
    <source>
        <dbReference type="ARBA" id="ARBA00023098"/>
    </source>
</evidence>
<dbReference type="PROSITE" id="PS50075">
    <property type="entry name" value="CARRIER"/>
    <property type="match status" value="1"/>
</dbReference>
<comment type="caution">
    <text evidence="6">The sequence shown here is derived from an EMBL/GenBank/DDBJ whole genome shotgun (WGS) entry which is preliminary data.</text>
</comment>
<keyword evidence="4" id="KW-0443">Lipid metabolism</keyword>
<dbReference type="InterPro" id="IPR000873">
    <property type="entry name" value="AMP-dep_synth/lig_dom"/>
</dbReference>
<dbReference type="InterPro" id="IPR020845">
    <property type="entry name" value="AMP-binding_CS"/>
</dbReference>
<dbReference type="GO" id="GO:0016874">
    <property type="term" value="F:ligase activity"/>
    <property type="evidence" value="ECO:0007669"/>
    <property type="project" value="UniProtKB-KW"/>
</dbReference>
<dbReference type="InterPro" id="IPR036736">
    <property type="entry name" value="ACP-like_sf"/>
</dbReference>
<keyword evidence="3" id="KW-0276">Fatty acid metabolism</keyword>
<evidence type="ECO:0000313" key="7">
    <source>
        <dbReference type="Proteomes" id="UP000481153"/>
    </source>
</evidence>
<evidence type="ECO:0000256" key="3">
    <source>
        <dbReference type="ARBA" id="ARBA00022832"/>
    </source>
</evidence>
<reference evidence="6 7" key="1">
    <citation type="submission" date="2019-07" db="EMBL/GenBank/DDBJ databases">
        <title>Genomics analysis of Aphanomyces spp. identifies a new class of oomycete effector associated with host adaptation.</title>
        <authorList>
            <person name="Gaulin E."/>
        </authorList>
    </citation>
    <scope>NUCLEOTIDE SEQUENCE [LARGE SCALE GENOMIC DNA]</scope>
    <source>
        <strain evidence="6 7">ATCC 201684</strain>
    </source>
</reference>
<dbReference type="VEuPathDB" id="FungiDB:AeMF1_018174"/>
<evidence type="ECO:0000256" key="1">
    <source>
        <dbReference type="ARBA" id="ARBA00006432"/>
    </source>
</evidence>
<dbReference type="Gene3D" id="1.10.1200.10">
    <property type="entry name" value="ACP-like"/>
    <property type="match status" value="1"/>
</dbReference>
<dbReference type="Pfam" id="PF00501">
    <property type="entry name" value="AMP-binding"/>
    <property type="match status" value="1"/>
</dbReference>
<dbReference type="SUPFAM" id="SSF56801">
    <property type="entry name" value="Acetyl-CoA synthetase-like"/>
    <property type="match status" value="1"/>
</dbReference>
<dbReference type="Gene3D" id="3.30.300.30">
    <property type="match status" value="1"/>
</dbReference>
<evidence type="ECO:0000259" key="5">
    <source>
        <dbReference type="PROSITE" id="PS50075"/>
    </source>
</evidence>
<feature type="domain" description="Carrier" evidence="5">
    <location>
        <begin position="625"/>
        <end position="703"/>
    </location>
</feature>
<dbReference type="InterPro" id="IPR009081">
    <property type="entry name" value="PP-bd_ACP"/>
</dbReference>
<dbReference type="Pfam" id="PF23024">
    <property type="entry name" value="AMP-dom_DIP2-like"/>
    <property type="match status" value="1"/>
</dbReference>
<dbReference type="EMBL" id="VJMJ01000063">
    <property type="protein sequence ID" value="KAF0739711.1"/>
    <property type="molecule type" value="Genomic_DNA"/>
</dbReference>
<dbReference type="InterPro" id="IPR042099">
    <property type="entry name" value="ANL_N_sf"/>
</dbReference>
<comment type="similarity">
    <text evidence="1">Belongs to the ATP-dependent AMP-binding enzyme family.</text>
</comment>
<dbReference type="SUPFAM" id="SSF47336">
    <property type="entry name" value="ACP-like"/>
    <property type="match status" value="1"/>
</dbReference>
<keyword evidence="7" id="KW-1185">Reference proteome</keyword>
<dbReference type="PANTHER" id="PTHR22754:SF32">
    <property type="entry name" value="DISCO-INTERACTING PROTEIN 2"/>
    <property type="match status" value="1"/>
</dbReference>
<keyword evidence="2" id="KW-0436">Ligase</keyword>
<dbReference type="GO" id="GO:0006631">
    <property type="term" value="P:fatty acid metabolic process"/>
    <property type="evidence" value="ECO:0007669"/>
    <property type="project" value="UniProtKB-KW"/>
</dbReference>
<dbReference type="PROSITE" id="PS00455">
    <property type="entry name" value="AMP_BINDING"/>
    <property type="match status" value="1"/>
</dbReference>
<dbReference type="Gene3D" id="3.40.50.12780">
    <property type="entry name" value="N-terminal domain of ligase-like"/>
    <property type="match status" value="1"/>
</dbReference>
<dbReference type="InterPro" id="IPR045851">
    <property type="entry name" value="AMP-bd_C_sf"/>
</dbReference>